<dbReference type="GO" id="GO:0003677">
    <property type="term" value="F:DNA binding"/>
    <property type="evidence" value="ECO:0007669"/>
    <property type="project" value="UniProtKB-UniRule"/>
</dbReference>
<protein>
    <submittedName>
        <fullName evidence="3">AbrB/MazE/SpoVT family DNA-binding domain-containing protein</fullName>
    </submittedName>
</protein>
<dbReference type="PROSITE" id="PS51740">
    <property type="entry name" value="SPOVT_ABRB"/>
    <property type="match status" value="1"/>
</dbReference>
<dbReference type="InterPro" id="IPR007159">
    <property type="entry name" value="SpoVT-AbrB_dom"/>
</dbReference>
<feature type="domain" description="SpoVT-AbrB" evidence="2">
    <location>
        <begin position="5"/>
        <end position="52"/>
    </location>
</feature>
<accession>A0A3D8P3Q2</accession>
<reference evidence="3 4" key="1">
    <citation type="submission" date="2018-08" db="EMBL/GenBank/DDBJ databases">
        <title>Form III RuBisCO-mediated autotrophy in Thermodesulfobium bacteria.</title>
        <authorList>
            <person name="Toshchakov S.V."/>
            <person name="Kublanov I.V."/>
            <person name="Frolov E."/>
            <person name="Bonch-Osmolovskaya E.A."/>
            <person name="Tourova T.P."/>
            <person name="Chernych N.A."/>
            <person name="Lebedinsky A.V."/>
        </authorList>
    </citation>
    <scope>NUCLEOTIDE SEQUENCE [LARGE SCALE GENOMIC DNA]</scope>
    <source>
        <strain evidence="3 4">SR</strain>
    </source>
</reference>
<dbReference type="OrthoDB" id="9782993at2"/>
<comment type="caution">
    <text evidence="3">The sequence shown here is derived from an EMBL/GenBank/DDBJ whole genome shotgun (WGS) entry which is preliminary data.</text>
</comment>
<dbReference type="RefSeq" id="WP_115793102.1">
    <property type="nucleotide sequence ID" value="NZ_QSLN01000014.1"/>
</dbReference>
<name>A0A3D8P3Q2_9THEO</name>
<keyword evidence="1 3" id="KW-0238">DNA-binding</keyword>
<evidence type="ECO:0000256" key="1">
    <source>
        <dbReference type="PROSITE-ProRule" id="PRU01076"/>
    </source>
</evidence>
<dbReference type="NCBIfam" id="TIGR01439">
    <property type="entry name" value="lp_hng_hel_AbrB"/>
    <property type="match status" value="1"/>
</dbReference>
<proteinExistence type="predicted"/>
<organism evidence="3 4">
    <name type="scientific">Ammonifex thiophilus</name>
    <dbReference type="NCBI Taxonomy" id="444093"/>
    <lineage>
        <taxon>Bacteria</taxon>
        <taxon>Bacillati</taxon>
        <taxon>Bacillota</taxon>
        <taxon>Clostridia</taxon>
        <taxon>Thermoanaerobacterales</taxon>
        <taxon>Thermoanaerobacteraceae</taxon>
        <taxon>Ammonifex</taxon>
    </lineage>
</organism>
<evidence type="ECO:0000313" key="3">
    <source>
        <dbReference type="EMBL" id="RDV81845.1"/>
    </source>
</evidence>
<sequence length="83" mass="9521">MKVFVSMREIDELGRVTLPAELRRSLGWGPGTPLELFIDEAKGEIILRLYEPGCLFCGRVDNVFEFRGKKVCRDCFAELEKLL</sequence>
<dbReference type="Gene3D" id="2.10.260.10">
    <property type="match status" value="1"/>
</dbReference>
<evidence type="ECO:0000259" key="2">
    <source>
        <dbReference type="PROSITE" id="PS51740"/>
    </source>
</evidence>
<gene>
    <name evidence="3" type="ORF">DXX99_08560</name>
</gene>
<dbReference type="SUPFAM" id="SSF89447">
    <property type="entry name" value="AbrB/MazE/MraZ-like"/>
    <property type="match status" value="1"/>
</dbReference>
<dbReference type="Proteomes" id="UP000256329">
    <property type="component" value="Unassembled WGS sequence"/>
</dbReference>
<dbReference type="Pfam" id="PF04014">
    <property type="entry name" value="MazE_antitoxin"/>
    <property type="match status" value="1"/>
</dbReference>
<dbReference type="EMBL" id="QSLN01000014">
    <property type="protein sequence ID" value="RDV81845.1"/>
    <property type="molecule type" value="Genomic_DNA"/>
</dbReference>
<dbReference type="InterPro" id="IPR037914">
    <property type="entry name" value="SpoVT-AbrB_sf"/>
</dbReference>
<dbReference type="AlphaFoldDB" id="A0A3D8P3Q2"/>
<dbReference type="SMART" id="SM00966">
    <property type="entry name" value="SpoVT_AbrB"/>
    <property type="match status" value="1"/>
</dbReference>
<evidence type="ECO:0000313" key="4">
    <source>
        <dbReference type="Proteomes" id="UP000256329"/>
    </source>
</evidence>
<keyword evidence="4" id="KW-1185">Reference proteome</keyword>